<evidence type="ECO:0000256" key="1">
    <source>
        <dbReference type="ARBA" id="ARBA00002268"/>
    </source>
</evidence>
<evidence type="ECO:0000256" key="4">
    <source>
        <dbReference type="ARBA" id="ARBA00012622"/>
    </source>
</evidence>
<evidence type="ECO:0000313" key="19">
    <source>
        <dbReference type="EMBL" id="GAA6408816.1"/>
    </source>
</evidence>
<keyword evidence="9 17" id="KW-0671">Queuosine biosynthesis</keyword>
<dbReference type="PANTHER" id="PTHR36701:SF1">
    <property type="entry name" value="EPOXYQUEUOSINE REDUCTASE QUEH"/>
    <property type="match status" value="1"/>
</dbReference>
<feature type="binding site" evidence="17">
    <location>
        <position position="114"/>
    </location>
    <ligand>
        <name>[4Fe-4S] cluster</name>
        <dbReference type="ChEBI" id="CHEBI:49883"/>
    </ligand>
</feature>
<evidence type="ECO:0000256" key="16">
    <source>
        <dbReference type="ARBA" id="ARBA00047415"/>
    </source>
</evidence>
<evidence type="ECO:0000256" key="13">
    <source>
        <dbReference type="ARBA" id="ARBA00023157"/>
    </source>
</evidence>
<dbReference type="InterPro" id="IPR003828">
    <property type="entry name" value="QueH"/>
</dbReference>
<dbReference type="Proteomes" id="UP001600943">
    <property type="component" value="Unassembled WGS sequence"/>
</dbReference>
<dbReference type="EC" id="1.17.99.6" evidence="4 17"/>
<dbReference type="PANTHER" id="PTHR36701">
    <property type="entry name" value="EPOXYQUEUOSINE REDUCTASE QUEH"/>
    <property type="match status" value="1"/>
</dbReference>
<evidence type="ECO:0000256" key="11">
    <source>
        <dbReference type="ARBA" id="ARBA00023004"/>
    </source>
</evidence>
<comment type="similarity">
    <text evidence="3 17">Belongs to the QueH family.</text>
</comment>
<name>A0ABQ0BBJ5_9FIRM</name>
<gene>
    <name evidence="17" type="primary">queH</name>
    <name evidence="19" type="ORF">K040078D81_29330</name>
</gene>
<sequence length="226" mass="26749">MDRKRNYQRELEKILEQIKKEERVPTLFLHSCCAPCSSYVLEYLSQYFEITDFFYNPNISPEKEYEKREEELERLIESMPFVHKPKFLKGEYCPEKFYAMAEGMEDIPEGGRRCFACYEMRMEEAARLAAEGGYDYFTTTLSISPLKNAAKINEIGERLEEKYHVRHLPSDFKKKNGYKRSTELSTEYGLYRQDFCGCVFSKRERDKREAEKGNRSDNLNGYASSH</sequence>
<feature type="binding site" evidence="17">
    <location>
        <position position="117"/>
    </location>
    <ligand>
        <name>[4Fe-4S] cluster</name>
        <dbReference type="ChEBI" id="CHEBI:49883"/>
    </ligand>
</feature>
<protein>
    <recommendedName>
        <fullName evidence="5 17">Epoxyqueuosine reductase QueH</fullName>
        <ecNumber evidence="4 17">1.17.99.6</ecNumber>
    </recommendedName>
    <alternativeName>
        <fullName evidence="15 17">Queuosine biosynthesis protein QueH</fullName>
    </alternativeName>
</protein>
<organism evidence="19 20">
    <name type="scientific">Blautia hominis</name>
    <dbReference type="NCBI Taxonomy" id="2025493"/>
    <lineage>
        <taxon>Bacteria</taxon>
        <taxon>Bacillati</taxon>
        <taxon>Bacillota</taxon>
        <taxon>Clostridia</taxon>
        <taxon>Lachnospirales</taxon>
        <taxon>Lachnospiraceae</taxon>
        <taxon>Blautia</taxon>
    </lineage>
</organism>
<keyword evidence="20" id="KW-1185">Reference proteome</keyword>
<keyword evidence="10 17" id="KW-0560">Oxidoreductase</keyword>
<evidence type="ECO:0000256" key="2">
    <source>
        <dbReference type="ARBA" id="ARBA00004691"/>
    </source>
</evidence>
<feature type="binding site" evidence="17">
    <location>
        <position position="33"/>
    </location>
    <ligand>
        <name>[4Fe-4S] cluster</name>
        <dbReference type="ChEBI" id="CHEBI:49883"/>
    </ligand>
</feature>
<comment type="pathway">
    <text evidence="2 17">tRNA modification; tRNA-queuosine biosynthesis.</text>
</comment>
<proteinExistence type="inferred from homology"/>
<evidence type="ECO:0000256" key="3">
    <source>
        <dbReference type="ARBA" id="ARBA00008207"/>
    </source>
</evidence>
<comment type="catalytic activity">
    <reaction evidence="16 17">
        <text>epoxyqueuosine(34) in tRNA + AH2 = queuosine(34) in tRNA + A + H2O</text>
        <dbReference type="Rhea" id="RHEA:32159"/>
        <dbReference type="Rhea" id="RHEA-COMP:18571"/>
        <dbReference type="Rhea" id="RHEA-COMP:18582"/>
        <dbReference type="ChEBI" id="CHEBI:13193"/>
        <dbReference type="ChEBI" id="CHEBI:15377"/>
        <dbReference type="ChEBI" id="CHEBI:17499"/>
        <dbReference type="ChEBI" id="CHEBI:194431"/>
        <dbReference type="ChEBI" id="CHEBI:194443"/>
        <dbReference type="EC" id="1.17.99.6"/>
    </reaction>
</comment>
<evidence type="ECO:0000256" key="15">
    <source>
        <dbReference type="ARBA" id="ARBA00031446"/>
    </source>
</evidence>
<keyword evidence="6 17" id="KW-0004">4Fe-4S</keyword>
<evidence type="ECO:0000256" key="8">
    <source>
        <dbReference type="ARBA" id="ARBA00022723"/>
    </source>
</evidence>
<dbReference type="RefSeq" id="WP_390406211.1">
    <property type="nucleotide sequence ID" value="NZ_BAABYW010000001.1"/>
</dbReference>
<evidence type="ECO:0000256" key="18">
    <source>
        <dbReference type="SAM" id="MobiDB-lite"/>
    </source>
</evidence>
<keyword evidence="11 17" id="KW-0408">Iron</keyword>
<evidence type="ECO:0000256" key="5">
    <source>
        <dbReference type="ARBA" id="ARBA00016895"/>
    </source>
</evidence>
<feature type="compositionally biased region" description="Basic and acidic residues" evidence="18">
    <location>
        <begin position="204"/>
        <end position="215"/>
    </location>
</feature>
<keyword evidence="7 17" id="KW-0819">tRNA processing</keyword>
<comment type="caution">
    <text evidence="19">The sequence shown here is derived from an EMBL/GenBank/DDBJ whole genome shotgun (WGS) entry which is preliminary data.</text>
</comment>
<feature type="compositionally biased region" description="Polar residues" evidence="18">
    <location>
        <begin position="216"/>
        <end position="226"/>
    </location>
</feature>
<dbReference type="Pfam" id="PF02677">
    <property type="entry name" value="QueH"/>
    <property type="match status" value="1"/>
</dbReference>
<evidence type="ECO:0000256" key="9">
    <source>
        <dbReference type="ARBA" id="ARBA00022785"/>
    </source>
</evidence>
<accession>A0ABQ0BBJ5</accession>
<comment type="function">
    <text evidence="1 17">Catalyzes the conversion of epoxyqueuosine (oQ) to queuosine (Q), which is a hypermodified base found in the wobble positions of tRNA(Asp), tRNA(Asn), tRNA(His) and tRNA(Tyr).</text>
</comment>
<evidence type="ECO:0000256" key="6">
    <source>
        <dbReference type="ARBA" id="ARBA00022485"/>
    </source>
</evidence>
<feature type="region of interest" description="Disordered" evidence="18">
    <location>
        <begin position="204"/>
        <end position="226"/>
    </location>
</feature>
<evidence type="ECO:0000256" key="14">
    <source>
        <dbReference type="ARBA" id="ARBA00023284"/>
    </source>
</evidence>
<keyword evidence="13 17" id="KW-1015">Disulfide bond</keyword>
<dbReference type="EMBL" id="BAABYW010000001">
    <property type="protein sequence ID" value="GAA6408816.1"/>
    <property type="molecule type" value="Genomic_DNA"/>
</dbReference>
<keyword evidence="12 17" id="KW-0411">Iron-sulfur</keyword>
<evidence type="ECO:0000256" key="7">
    <source>
        <dbReference type="ARBA" id="ARBA00022694"/>
    </source>
</evidence>
<keyword evidence="14 17" id="KW-0676">Redox-active center</keyword>
<feature type="binding site" evidence="17">
    <location>
        <position position="32"/>
    </location>
    <ligand>
        <name>[4Fe-4S] cluster</name>
        <dbReference type="ChEBI" id="CHEBI:49883"/>
    </ligand>
</feature>
<keyword evidence="8 17" id="KW-0479">Metal-binding</keyword>
<dbReference type="HAMAP" id="MF_02089">
    <property type="entry name" value="QueH"/>
    <property type="match status" value="1"/>
</dbReference>
<evidence type="ECO:0000313" key="20">
    <source>
        <dbReference type="Proteomes" id="UP001600943"/>
    </source>
</evidence>
<reference evidence="19 20" key="1">
    <citation type="submission" date="2024-04" db="EMBL/GenBank/DDBJ databases">
        <title>Defined microbial consortia suppress multidrug-resistant proinflammatory Enterobacteriaceae via ecological control.</title>
        <authorList>
            <person name="Furuichi M."/>
            <person name="Kawaguchi T."/>
            <person name="Pust M."/>
            <person name="Yasuma K."/>
            <person name="Plichta D."/>
            <person name="Hasegawa N."/>
            <person name="Ohya T."/>
            <person name="Bhattarai S."/>
            <person name="Sasajima S."/>
            <person name="Aoto Y."/>
            <person name="Tuganbaev T."/>
            <person name="Yaginuma M."/>
            <person name="Ueda M."/>
            <person name="Okahashi N."/>
            <person name="Amafuji K."/>
            <person name="Kiridooshi Y."/>
            <person name="Sugita K."/>
            <person name="Strazar M."/>
            <person name="Skelly A."/>
            <person name="Suda W."/>
            <person name="Hattori M."/>
            <person name="Nakamoto N."/>
            <person name="Caballero S."/>
            <person name="Norman J."/>
            <person name="Olle B."/>
            <person name="Tanoue T."/>
            <person name="Arita M."/>
            <person name="Bucci V."/>
            <person name="Atarashi K."/>
            <person name="Xavier R."/>
            <person name="Honda K."/>
        </authorList>
    </citation>
    <scope>NUCLEOTIDE SEQUENCE [LARGE SCALE GENOMIC DNA]</scope>
    <source>
        <strain evidence="20">k04-0078-D8-1</strain>
    </source>
</reference>
<evidence type="ECO:0000256" key="12">
    <source>
        <dbReference type="ARBA" id="ARBA00023014"/>
    </source>
</evidence>
<feature type="disulfide bond" description="Redox-active" evidence="17">
    <location>
        <begin position="196"/>
        <end position="198"/>
    </location>
</feature>
<evidence type="ECO:0000256" key="10">
    <source>
        <dbReference type="ARBA" id="ARBA00023002"/>
    </source>
</evidence>
<evidence type="ECO:0000256" key="17">
    <source>
        <dbReference type="HAMAP-Rule" id="MF_02089"/>
    </source>
</evidence>